<organism evidence="1 2">
    <name type="scientific">Dyadobacter soli</name>
    <dbReference type="NCBI Taxonomy" id="659014"/>
    <lineage>
        <taxon>Bacteria</taxon>
        <taxon>Pseudomonadati</taxon>
        <taxon>Bacteroidota</taxon>
        <taxon>Cytophagia</taxon>
        <taxon>Cytophagales</taxon>
        <taxon>Spirosomataceae</taxon>
        <taxon>Dyadobacter</taxon>
    </lineage>
</organism>
<dbReference type="STRING" id="659014.SAMN04487996_111223"/>
<evidence type="ECO:0000313" key="2">
    <source>
        <dbReference type="Proteomes" id="UP000198748"/>
    </source>
</evidence>
<dbReference type="RefSeq" id="WP_143016879.1">
    <property type="nucleotide sequence ID" value="NZ_FNAN01000011.1"/>
</dbReference>
<name>A0A1G7MCV6_9BACT</name>
<evidence type="ECO:0000313" key="1">
    <source>
        <dbReference type="EMBL" id="SDF59444.1"/>
    </source>
</evidence>
<dbReference type="AlphaFoldDB" id="A0A1G7MCV6"/>
<proteinExistence type="predicted"/>
<keyword evidence="2" id="KW-1185">Reference proteome</keyword>
<dbReference type="Proteomes" id="UP000198748">
    <property type="component" value="Unassembled WGS sequence"/>
</dbReference>
<sequence>MHSAFLERLAQMDDQASLTAADRVVVRLIVFQSLDYQLRYQAIEALGLSGHALEKEQFFTSLASLTPAQFAFLVRLSLAGNSASKHPDNISGWCLRELANSAGLDVQKIEQARQQAAQVRMVKFEQRLAELASVKTELLQAGPA</sequence>
<reference evidence="2" key="1">
    <citation type="submission" date="2016-10" db="EMBL/GenBank/DDBJ databases">
        <authorList>
            <person name="Varghese N."/>
            <person name="Submissions S."/>
        </authorList>
    </citation>
    <scope>NUCLEOTIDE SEQUENCE [LARGE SCALE GENOMIC DNA]</scope>
    <source>
        <strain evidence="2">DSM 25329</strain>
    </source>
</reference>
<gene>
    <name evidence="1" type="ORF">SAMN04487996_111223</name>
</gene>
<accession>A0A1G7MCV6</accession>
<dbReference type="EMBL" id="FNAN01000011">
    <property type="protein sequence ID" value="SDF59444.1"/>
    <property type="molecule type" value="Genomic_DNA"/>
</dbReference>
<protein>
    <submittedName>
        <fullName evidence="1">Uncharacterized protein</fullName>
    </submittedName>
</protein>